<dbReference type="EMBL" id="CM032182">
    <property type="protein sequence ID" value="KAG7097388.1"/>
    <property type="molecule type" value="Genomic_DNA"/>
</dbReference>
<dbReference type="GeneID" id="66073814"/>
<gene>
    <name evidence="11" type="ORF">E1B28_004738</name>
</gene>
<feature type="compositionally biased region" description="Basic and acidic residues" evidence="9">
    <location>
        <begin position="47"/>
        <end position="64"/>
    </location>
</feature>
<feature type="domain" description="SAM-dependent MTase TRM10-type" evidence="10">
    <location>
        <begin position="89"/>
        <end position="297"/>
    </location>
</feature>
<sequence length="369" mass="41623">MTSTDDDALIVSEPVQVSGDVIDAVMGPSSEPTLSKSAMKKTARKQALQEHKKERRAREKEMRKEKKKTLHQKRLAGELDEDEKALLEQRRKKRRKLEPFGGRVVVDLGFDEKMSEKEISSLTSQLAYMYSGNRNASFPFSLIYTSLDGRTYDRLEAMSDAAYKRWSQTEWWREGYEKLWIGSGSAANAENPTSGVKEKVVYLTADSDEELAELNSEEIYIIGGIVDHNRYKNLCLNRAKEAGIRTARLPIGRYVASLPTRKVLTVNQVFEIMLKWVETKNWEDAFYSIIPKRKFQGKGKDVTELMTDNVASENAINELAPVAVAETIEGDTIAAEDLGEEPSILELDEDRARSLKTADDGTKHKTSSS</sequence>
<keyword evidence="12" id="KW-1185">Reference proteome</keyword>
<feature type="region of interest" description="Disordered" evidence="9">
    <location>
        <begin position="26"/>
        <end position="75"/>
    </location>
</feature>
<keyword evidence="3" id="KW-0489">Methyltransferase</keyword>
<feature type="region of interest" description="Disordered" evidence="9">
    <location>
        <begin position="349"/>
        <end position="369"/>
    </location>
</feature>
<dbReference type="InterPro" id="IPR038459">
    <property type="entry name" value="MT_TRM10-typ_sf"/>
</dbReference>
<keyword evidence="5" id="KW-0949">S-adenosyl-L-methionine</keyword>
<evidence type="ECO:0000313" key="11">
    <source>
        <dbReference type="EMBL" id="KAG7097388.1"/>
    </source>
</evidence>
<evidence type="ECO:0000256" key="3">
    <source>
        <dbReference type="ARBA" id="ARBA00022603"/>
    </source>
</evidence>
<dbReference type="RefSeq" id="XP_043013858.1">
    <property type="nucleotide sequence ID" value="XM_043149254.1"/>
</dbReference>
<dbReference type="PANTHER" id="PTHR13563:SF13">
    <property type="entry name" value="TRNA METHYLTRANSFERASE 10 HOMOLOG A"/>
    <property type="match status" value="1"/>
</dbReference>
<comment type="catalytic activity">
    <reaction evidence="8">
        <text>guanosine(9) in tRNA + S-adenosyl-L-methionine = N(1)-methylguanosine(9) in tRNA + S-adenosyl-L-homocysteine + H(+)</text>
        <dbReference type="Rhea" id="RHEA:43156"/>
        <dbReference type="Rhea" id="RHEA-COMP:10367"/>
        <dbReference type="Rhea" id="RHEA-COMP:10368"/>
        <dbReference type="ChEBI" id="CHEBI:15378"/>
        <dbReference type="ChEBI" id="CHEBI:57856"/>
        <dbReference type="ChEBI" id="CHEBI:59789"/>
        <dbReference type="ChEBI" id="CHEBI:73542"/>
        <dbReference type="ChEBI" id="CHEBI:74269"/>
        <dbReference type="EC" id="2.1.1.221"/>
    </reaction>
</comment>
<comment type="caution">
    <text evidence="11">The sequence shown here is derived from an EMBL/GenBank/DDBJ whole genome shotgun (WGS) entry which is preliminary data.</text>
</comment>
<evidence type="ECO:0000259" key="10">
    <source>
        <dbReference type="PROSITE" id="PS51675"/>
    </source>
</evidence>
<evidence type="ECO:0000256" key="4">
    <source>
        <dbReference type="ARBA" id="ARBA00022679"/>
    </source>
</evidence>
<evidence type="ECO:0000256" key="5">
    <source>
        <dbReference type="ARBA" id="ARBA00022691"/>
    </source>
</evidence>
<feature type="compositionally biased region" description="Basic and acidic residues" evidence="9">
    <location>
        <begin position="350"/>
        <end position="363"/>
    </location>
</feature>
<dbReference type="CDD" id="cd18089">
    <property type="entry name" value="SPOUT_Trm10-like"/>
    <property type="match status" value="1"/>
</dbReference>
<proteinExistence type="predicted"/>
<dbReference type="InterPro" id="IPR007356">
    <property type="entry name" value="tRNA_m1G_MeTrfase_euk"/>
</dbReference>
<dbReference type="Gene3D" id="3.40.1280.30">
    <property type="match status" value="1"/>
</dbReference>
<evidence type="ECO:0000256" key="1">
    <source>
        <dbReference type="ARBA" id="ARBA00012797"/>
    </source>
</evidence>
<dbReference type="GO" id="GO:0052905">
    <property type="term" value="F:tRNA (guanosine(9)-N1)-methyltransferase activity"/>
    <property type="evidence" value="ECO:0007669"/>
    <property type="project" value="UniProtKB-EC"/>
</dbReference>
<dbReference type="PANTHER" id="PTHR13563">
    <property type="entry name" value="TRNA (GUANINE-9-) METHYLTRANSFERASE"/>
    <property type="match status" value="1"/>
</dbReference>
<dbReference type="PROSITE" id="PS51675">
    <property type="entry name" value="SAM_MT_TRM10"/>
    <property type="match status" value="1"/>
</dbReference>
<evidence type="ECO:0000256" key="9">
    <source>
        <dbReference type="SAM" id="MobiDB-lite"/>
    </source>
</evidence>
<dbReference type="EC" id="2.1.1.221" evidence="1"/>
<dbReference type="GO" id="GO:0005634">
    <property type="term" value="C:nucleus"/>
    <property type="evidence" value="ECO:0007669"/>
    <property type="project" value="TreeGrafter"/>
</dbReference>
<dbReference type="InterPro" id="IPR028564">
    <property type="entry name" value="MT_TRM10-typ"/>
</dbReference>
<evidence type="ECO:0000313" key="12">
    <source>
        <dbReference type="Proteomes" id="UP001049176"/>
    </source>
</evidence>
<dbReference type="GO" id="GO:0000049">
    <property type="term" value="F:tRNA binding"/>
    <property type="evidence" value="ECO:0007669"/>
    <property type="project" value="TreeGrafter"/>
</dbReference>
<dbReference type="KEGG" id="more:E1B28_004738"/>
<keyword evidence="4" id="KW-0808">Transferase</keyword>
<protein>
    <recommendedName>
        <fullName evidence="2">tRNA (guanine(9)-N1)-methyltransferase</fullName>
        <ecNumber evidence="1">2.1.1.221</ecNumber>
    </recommendedName>
    <alternativeName>
        <fullName evidence="7">tRNA methyltransferase 10</fullName>
    </alternativeName>
    <alternativeName>
        <fullName evidence="6">tRNA(m1G9)-methyltransferase</fullName>
    </alternativeName>
</protein>
<evidence type="ECO:0000256" key="8">
    <source>
        <dbReference type="ARBA" id="ARBA00048434"/>
    </source>
</evidence>
<evidence type="ECO:0000256" key="7">
    <source>
        <dbReference type="ARBA" id="ARBA00032166"/>
    </source>
</evidence>
<organism evidence="11 12">
    <name type="scientific">Marasmius oreades</name>
    <name type="common">fairy-ring Marasmius</name>
    <dbReference type="NCBI Taxonomy" id="181124"/>
    <lineage>
        <taxon>Eukaryota</taxon>
        <taxon>Fungi</taxon>
        <taxon>Dikarya</taxon>
        <taxon>Basidiomycota</taxon>
        <taxon>Agaricomycotina</taxon>
        <taxon>Agaricomycetes</taxon>
        <taxon>Agaricomycetidae</taxon>
        <taxon>Agaricales</taxon>
        <taxon>Marasmiineae</taxon>
        <taxon>Marasmiaceae</taxon>
        <taxon>Marasmius</taxon>
    </lineage>
</organism>
<dbReference type="OrthoDB" id="278300at2759"/>
<dbReference type="Proteomes" id="UP001049176">
    <property type="component" value="Chromosome 2"/>
</dbReference>
<evidence type="ECO:0000256" key="2">
    <source>
        <dbReference type="ARBA" id="ARBA00020451"/>
    </source>
</evidence>
<reference evidence="11" key="1">
    <citation type="journal article" date="2021" name="Genome Biol. Evol.">
        <title>The assembled and annotated genome of the fairy-ring fungus Marasmius oreades.</title>
        <authorList>
            <person name="Hiltunen M."/>
            <person name="Ament-Velasquez S.L."/>
            <person name="Johannesson H."/>
        </authorList>
    </citation>
    <scope>NUCLEOTIDE SEQUENCE</scope>
    <source>
        <strain evidence="11">03SP1</strain>
    </source>
</reference>
<name>A0A9P7UZA0_9AGAR</name>
<dbReference type="GO" id="GO:0002939">
    <property type="term" value="P:tRNA N1-guanine methylation"/>
    <property type="evidence" value="ECO:0007669"/>
    <property type="project" value="TreeGrafter"/>
</dbReference>
<accession>A0A9P7UZA0</accession>
<dbReference type="AlphaFoldDB" id="A0A9P7UZA0"/>
<feature type="compositionally biased region" description="Basic residues" evidence="9">
    <location>
        <begin position="65"/>
        <end position="74"/>
    </location>
</feature>
<evidence type="ECO:0000256" key="6">
    <source>
        <dbReference type="ARBA" id="ARBA00031792"/>
    </source>
</evidence>